<dbReference type="GO" id="GO:0043093">
    <property type="term" value="P:FtsZ-dependent cytokinesis"/>
    <property type="evidence" value="ECO:0007669"/>
    <property type="project" value="UniProtKB-UniRule"/>
</dbReference>
<dbReference type="OrthoDB" id="6196803at2"/>
<dbReference type="HAMAP" id="MF_00910">
    <property type="entry name" value="FtsL"/>
    <property type="match status" value="1"/>
</dbReference>
<gene>
    <name evidence="8 11" type="primary">ftsL</name>
    <name evidence="12" type="ORF">DC53_10940</name>
    <name evidence="11" type="ORF">EU508_11410</name>
    <name evidence="10" type="ORF">EU509_15675</name>
</gene>
<evidence type="ECO:0000256" key="1">
    <source>
        <dbReference type="ARBA" id="ARBA00004401"/>
    </source>
</evidence>
<keyword evidence="7 8" id="KW-0131">Cell cycle</keyword>
<dbReference type="Proteomes" id="UP000027154">
    <property type="component" value="Unassembled WGS sequence"/>
</dbReference>
<comment type="similarity">
    <text evidence="8">Belongs to the FtsL family.</text>
</comment>
<evidence type="ECO:0000256" key="8">
    <source>
        <dbReference type="HAMAP-Rule" id="MF_00910"/>
    </source>
</evidence>
<name>A0A063KSD9_9GAMM</name>
<dbReference type="PANTHER" id="PTHR37479">
    <property type="entry name" value="CELL DIVISION PROTEIN FTSL"/>
    <property type="match status" value="1"/>
</dbReference>
<dbReference type="Proteomes" id="UP000324162">
    <property type="component" value="Unassembled WGS sequence"/>
</dbReference>
<sequence>MNIKANHRQPPNLFFEIVKGLGANKLTSALLVVIFASSLTVVQVTHLARGQLIEQDSLLQERDELDLEWRYLLVEEEFYSQHARIEEIAKSQLKMKRPTSQDEQVIILQ</sequence>
<evidence type="ECO:0000256" key="6">
    <source>
        <dbReference type="ARBA" id="ARBA00023136"/>
    </source>
</evidence>
<dbReference type="EMBL" id="SEUK01000050">
    <property type="protein sequence ID" value="KAA1159736.1"/>
    <property type="molecule type" value="Genomic_DNA"/>
</dbReference>
<dbReference type="PANTHER" id="PTHR37479:SF1">
    <property type="entry name" value="CELL DIVISION PROTEIN FTSL"/>
    <property type="match status" value="1"/>
</dbReference>
<evidence type="ECO:0000313" key="10">
    <source>
        <dbReference type="EMBL" id="KAA1152228.1"/>
    </source>
</evidence>
<keyword evidence="8" id="KW-0997">Cell inner membrane</keyword>
<comment type="caution">
    <text evidence="11">The sequence shown here is derived from an EMBL/GenBank/DDBJ whole genome shotgun (WGS) entry which is preliminary data.</text>
</comment>
<dbReference type="NCBIfam" id="TIGR02209">
    <property type="entry name" value="ftsL_broad"/>
    <property type="match status" value="1"/>
</dbReference>
<keyword evidence="14" id="KW-1185">Reference proteome</keyword>
<keyword evidence="6 8" id="KW-0472">Membrane</keyword>
<comment type="subunit">
    <text evidence="8">Part of a complex composed of FtsB, FtsL and FtsQ.</text>
</comment>
<evidence type="ECO:0000313" key="15">
    <source>
        <dbReference type="Proteomes" id="UP000324162"/>
    </source>
</evidence>
<dbReference type="InterPro" id="IPR011922">
    <property type="entry name" value="Cell_div_FtsL"/>
</dbReference>
<evidence type="ECO:0000256" key="5">
    <source>
        <dbReference type="ARBA" id="ARBA00022989"/>
    </source>
</evidence>
<dbReference type="EMBL" id="JJNZ01000031">
    <property type="protein sequence ID" value="KDC50827.1"/>
    <property type="molecule type" value="Genomic_DNA"/>
</dbReference>
<accession>A0A063KSD9</accession>
<evidence type="ECO:0000313" key="12">
    <source>
        <dbReference type="EMBL" id="KDC50827.1"/>
    </source>
</evidence>
<evidence type="ECO:0000313" key="11">
    <source>
        <dbReference type="EMBL" id="KAA1159736.1"/>
    </source>
</evidence>
<dbReference type="GO" id="GO:0032153">
    <property type="term" value="C:cell division site"/>
    <property type="evidence" value="ECO:0007669"/>
    <property type="project" value="UniProtKB-UniRule"/>
</dbReference>
<dbReference type="AlphaFoldDB" id="A0A063KSD9"/>
<evidence type="ECO:0000256" key="2">
    <source>
        <dbReference type="ARBA" id="ARBA00022475"/>
    </source>
</evidence>
<evidence type="ECO:0000256" key="7">
    <source>
        <dbReference type="ARBA" id="ARBA00023306"/>
    </source>
</evidence>
<keyword evidence="5 8" id="KW-1133">Transmembrane helix</keyword>
<reference evidence="12 13" key="1">
    <citation type="submission" date="2014-04" db="EMBL/GenBank/DDBJ databases">
        <title>Pseudoalteromonas galatheae sp. nov., isolated from a deep-sea polychaete near Canal Concepcion, Chile.</title>
        <authorList>
            <person name="Machado H.R."/>
            <person name="Gram L."/>
            <person name="Vynne N.G."/>
        </authorList>
    </citation>
    <scope>NUCLEOTIDE SEQUENCE [LARGE SCALE GENOMIC DNA]</scope>
    <source>
        <strain evidence="12 13">KMM216</strain>
    </source>
</reference>
<comment type="subcellular location">
    <subcellularLocation>
        <location evidence="8">Cell inner membrane</location>
        <topology evidence="8">Single-pass type II membrane protein</topology>
    </subcellularLocation>
    <subcellularLocation>
        <location evidence="1">Cell membrane</location>
        <topology evidence="1">Single-pass type II membrane protein</topology>
    </subcellularLocation>
    <text evidence="8">Localizes to the division septum where it forms a ring structure.</text>
</comment>
<dbReference type="Proteomes" id="UP000322915">
    <property type="component" value="Unassembled WGS sequence"/>
</dbReference>
<evidence type="ECO:0000313" key="13">
    <source>
        <dbReference type="Proteomes" id="UP000027154"/>
    </source>
</evidence>
<dbReference type="GO" id="GO:0005886">
    <property type="term" value="C:plasma membrane"/>
    <property type="evidence" value="ECO:0007669"/>
    <property type="project" value="UniProtKB-SubCell"/>
</dbReference>
<comment type="function">
    <text evidence="8">Essential cell division protein. May link together the upstream cell division proteins, which are predominantly cytoplasmic, with the downstream cell division proteins, which are predominantly periplasmic.</text>
</comment>
<proteinExistence type="inferred from homology"/>
<evidence type="ECO:0000313" key="14">
    <source>
        <dbReference type="Proteomes" id="UP000322915"/>
    </source>
</evidence>
<keyword evidence="2 8" id="KW-1003">Cell membrane</keyword>
<evidence type="ECO:0000256" key="3">
    <source>
        <dbReference type="ARBA" id="ARBA00022618"/>
    </source>
</evidence>
<dbReference type="RefSeq" id="WP_007376983.1">
    <property type="nucleotide sequence ID" value="NZ_JBBMQV010000003.1"/>
</dbReference>
<protein>
    <recommendedName>
        <fullName evidence="8 9">Cell division protein FtsL</fullName>
    </recommendedName>
</protein>
<dbReference type="Pfam" id="PF04999">
    <property type="entry name" value="FtsL"/>
    <property type="match status" value="1"/>
</dbReference>
<evidence type="ECO:0000256" key="4">
    <source>
        <dbReference type="ARBA" id="ARBA00022692"/>
    </source>
</evidence>
<organism evidence="11 15">
    <name type="scientific">Pseudoalteromonas fuliginea</name>
    <dbReference type="NCBI Taxonomy" id="1872678"/>
    <lineage>
        <taxon>Bacteria</taxon>
        <taxon>Pseudomonadati</taxon>
        <taxon>Pseudomonadota</taxon>
        <taxon>Gammaproteobacteria</taxon>
        <taxon>Alteromonadales</taxon>
        <taxon>Pseudoalteromonadaceae</taxon>
        <taxon>Pseudoalteromonas</taxon>
    </lineage>
</organism>
<keyword evidence="4 8" id="KW-0812">Transmembrane</keyword>
<evidence type="ECO:0000256" key="9">
    <source>
        <dbReference type="NCBIfam" id="TIGR02209"/>
    </source>
</evidence>
<reference evidence="14 15" key="2">
    <citation type="submission" date="2019-01" db="EMBL/GenBank/DDBJ databases">
        <title>Genome sequences of marine Pseudoalteromonas species.</title>
        <authorList>
            <person name="Boraston A.B."/>
            <person name="Hehemann J.-H."/>
            <person name="Vickers C.J."/>
            <person name="Salama-Alber O."/>
            <person name="Abe K."/>
            <person name="Hettle A.J."/>
        </authorList>
    </citation>
    <scope>NUCLEOTIDE SEQUENCE [LARGE SCALE GENOMIC DNA]</scope>
    <source>
        <strain evidence="11 15">PS42</strain>
        <strain evidence="10 14">PS47</strain>
    </source>
</reference>
<dbReference type="EMBL" id="SEUJ01000075">
    <property type="protein sequence ID" value="KAA1152228.1"/>
    <property type="molecule type" value="Genomic_DNA"/>
</dbReference>
<keyword evidence="3 8" id="KW-0132">Cell division</keyword>
<feature type="transmembrane region" description="Helical" evidence="8">
    <location>
        <begin position="29"/>
        <end position="48"/>
    </location>
</feature>